<reference evidence="3" key="4">
    <citation type="journal article" date="2015" name="G3 (Bethesda)">
        <title>Genome sequences of three phytopathogenic species of the Magnaporthaceae family of fungi.</title>
        <authorList>
            <person name="Okagaki L.H."/>
            <person name="Nunes C.C."/>
            <person name="Sailsbery J."/>
            <person name="Clay B."/>
            <person name="Brown D."/>
            <person name="John T."/>
            <person name="Oh Y."/>
            <person name="Young N."/>
            <person name="Fitzgerald M."/>
            <person name="Haas B.J."/>
            <person name="Zeng Q."/>
            <person name="Young S."/>
            <person name="Adiconis X."/>
            <person name="Fan L."/>
            <person name="Levin J.Z."/>
            <person name="Mitchell T.K."/>
            <person name="Okubara P.A."/>
            <person name="Farman M.L."/>
            <person name="Kohn L.M."/>
            <person name="Birren B."/>
            <person name="Ma L.-J."/>
            <person name="Dean R.A."/>
        </authorList>
    </citation>
    <scope>NUCLEOTIDE SEQUENCE</scope>
    <source>
        <strain evidence="3">R3-111a-1</strain>
    </source>
</reference>
<gene>
    <name evidence="3" type="primary">20345225</name>
    <name evidence="2" type="ORF">GGTG_04767</name>
</gene>
<reference evidence="2" key="2">
    <citation type="submission" date="2010-07" db="EMBL/GenBank/DDBJ databases">
        <authorList>
            <consortium name="The Broad Institute Genome Sequencing Platform"/>
            <consortium name="Broad Institute Genome Sequencing Center for Infectious Disease"/>
            <person name="Ma L.-J."/>
            <person name="Dead R."/>
            <person name="Young S."/>
            <person name="Zeng Q."/>
            <person name="Koehrsen M."/>
            <person name="Alvarado L."/>
            <person name="Berlin A."/>
            <person name="Chapman S.B."/>
            <person name="Chen Z."/>
            <person name="Freedman E."/>
            <person name="Gellesch M."/>
            <person name="Goldberg J."/>
            <person name="Griggs A."/>
            <person name="Gujja S."/>
            <person name="Heilman E.R."/>
            <person name="Heiman D."/>
            <person name="Hepburn T."/>
            <person name="Howarth C."/>
            <person name="Jen D."/>
            <person name="Larson L."/>
            <person name="Mehta T."/>
            <person name="Neiman D."/>
            <person name="Pearson M."/>
            <person name="Roberts A."/>
            <person name="Saif S."/>
            <person name="Shea T."/>
            <person name="Shenoy N."/>
            <person name="Sisk P."/>
            <person name="Stolte C."/>
            <person name="Sykes S."/>
            <person name="Walk T."/>
            <person name="White J."/>
            <person name="Yandava C."/>
            <person name="Haas B."/>
            <person name="Nusbaum C."/>
            <person name="Birren B."/>
        </authorList>
    </citation>
    <scope>NUCLEOTIDE SEQUENCE</scope>
    <source>
        <strain evidence="2">R3-111a-1</strain>
    </source>
</reference>
<dbReference type="VEuPathDB" id="FungiDB:GGTG_04767"/>
<dbReference type="HOGENOM" id="CLU_2885910_0_0_1"/>
<reference evidence="3" key="5">
    <citation type="submission" date="2018-04" db="UniProtKB">
        <authorList>
            <consortium name="EnsemblFungi"/>
        </authorList>
    </citation>
    <scope>IDENTIFICATION</scope>
    <source>
        <strain evidence="3">R3-111a-1</strain>
    </source>
</reference>
<proteinExistence type="predicted"/>
<dbReference type="AlphaFoldDB" id="J3NU16"/>
<feature type="region of interest" description="Disordered" evidence="1">
    <location>
        <begin position="19"/>
        <end position="63"/>
    </location>
</feature>
<dbReference type="RefSeq" id="XP_009220828.1">
    <property type="nucleotide sequence ID" value="XM_009222564.1"/>
</dbReference>
<name>J3NU16_GAET3</name>
<evidence type="ECO:0000313" key="2">
    <source>
        <dbReference type="EMBL" id="EJT79683.1"/>
    </source>
</evidence>
<accession>J3NU16</accession>
<dbReference type="EnsemblFungi" id="EJT79683">
    <property type="protein sequence ID" value="EJT79683"/>
    <property type="gene ID" value="GGTG_04767"/>
</dbReference>
<protein>
    <submittedName>
        <fullName evidence="2 3">Uncharacterized protein</fullName>
    </submittedName>
</protein>
<dbReference type="EMBL" id="GL385396">
    <property type="protein sequence ID" value="EJT79683.1"/>
    <property type="molecule type" value="Genomic_DNA"/>
</dbReference>
<reference evidence="2" key="3">
    <citation type="submission" date="2010-09" db="EMBL/GenBank/DDBJ databases">
        <title>Annotation of Gaeumannomyces graminis var. tritici R3-111a-1.</title>
        <authorList>
            <consortium name="The Broad Institute Genome Sequencing Platform"/>
            <person name="Ma L.-J."/>
            <person name="Dead R."/>
            <person name="Young S.K."/>
            <person name="Zeng Q."/>
            <person name="Gargeya S."/>
            <person name="Fitzgerald M."/>
            <person name="Haas B."/>
            <person name="Abouelleil A."/>
            <person name="Alvarado L."/>
            <person name="Arachchi H.M."/>
            <person name="Berlin A."/>
            <person name="Brown A."/>
            <person name="Chapman S.B."/>
            <person name="Chen Z."/>
            <person name="Dunbar C."/>
            <person name="Freedman E."/>
            <person name="Gearin G."/>
            <person name="Gellesch M."/>
            <person name="Goldberg J."/>
            <person name="Griggs A."/>
            <person name="Gujja S."/>
            <person name="Heiman D."/>
            <person name="Howarth C."/>
            <person name="Larson L."/>
            <person name="Lui A."/>
            <person name="MacDonald P.J.P."/>
            <person name="Mehta T."/>
            <person name="Montmayeur A."/>
            <person name="Murphy C."/>
            <person name="Neiman D."/>
            <person name="Pearson M."/>
            <person name="Priest M."/>
            <person name="Roberts A."/>
            <person name="Saif S."/>
            <person name="Shea T."/>
            <person name="Shenoy N."/>
            <person name="Sisk P."/>
            <person name="Stolte C."/>
            <person name="Sykes S."/>
            <person name="Yandava C."/>
            <person name="Wortman J."/>
            <person name="Nusbaum C."/>
            <person name="Birren B."/>
        </authorList>
    </citation>
    <scope>NUCLEOTIDE SEQUENCE</scope>
    <source>
        <strain evidence="2">R3-111a-1</strain>
    </source>
</reference>
<dbReference type="GeneID" id="20345225"/>
<sequence length="63" mass="7094">MCGAFDVACTGSVMHPNRCQSKSPIAPQKWHPTFRRFPHLGGHAQQHHKRDARSRASRARTST</sequence>
<evidence type="ECO:0000313" key="4">
    <source>
        <dbReference type="Proteomes" id="UP000006039"/>
    </source>
</evidence>
<dbReference type="Proteomes" id="UP000006039">
    <property type="component" value="Unassembled WGS sequence"/>
</dbReference>
<evidence type="ECO:0000256" key="1">
    <source>
        <dbReference type="SAM" id="MobiDB-lite"/>
    </source>
</evidence>
<feature type="compositionally biased region" description="Basic residues" evidence="1">
    <location>
        <begin position="45"/>
        <end position="63"/>
    </location>
</feature>
<organism evidence="2">
    <name type="scientific">Gaeumannomyces tritici (strain R3-111a-1)</name>
    <name type="common">Wheat and barley take-all root rot fungus</name>
    <name type="synonym">Gaeumannomyces graminis var. tritici</name>
    <dbReference type="NCBI Taxonomy" id="644352"/>
    <lineage>
        <taxon>Eukaryota</taxon>
        <taxon>Fungi</taxon>
        <taxon>Dikarya</taxon>
        <taxon>Ascomycota</taxon>
        <taxon>Pezizomycotina</taxon>
        <taxon>Sordariomycetes</taxon>
        <taxon>Sordariomycetidae</taxon>
        <taxon>Magnaporthales</taxon>
        <taxon>Magnaporthaceae</taxon>
        <taxon>Gaeumannomyces</taxon>
    </lineage>
</organism>
<keyword evidence="4" id="KW-1185">Reference proteome</keyword>
<evidence type="ECO:0000313" key="3">
    <source>
        <dbReference type="EnsemblFungi" id="EJT79683"/>
    </source>
</evidence>
<reference evidence="4" key="1">
    <citation type="submission" date="2010-07" db="EMBL/GenBank/DDBJ databases">
        <title>The genome sequence of Gaeumannomyces graminis var. tritici strain R3-111a-1.</title>
        <authorList>
            <consortium name="The Broad Institute Genome Sequencing Platform"/>
            <person name="Ma L.-J."/>
            <person name="Dead R."/>
            <person name="Young S."/>
            <person name="Zeng Q."/>
            <person name="Koehrsen M."/>
            <person name="Alvarado L."/>
            <person name="Berlin A."/>
            <person name="Chapman S.B."/>
            <person name="Chen Z."/>
            <person name="Freedman E."/>
            <person name="Gellesch M."/>
            <person name="Goldberg J."/>
            <person name="Griggs A."/>
            <person name="Gujja S."/>
            <person name="Heilman E.R."/>
            <person name="Heiman D."/>
            <person name="Hepburn T."/>
            <person name="Howarth C."/>
            <person name="Jen D."/>
            <person name="Larson L."/>
            <person name="Mehta T."/>
            <person name="Neiman D."/>
            <person name="Pearson M."/>
            <person name="Roberts A."/>
            <person name="Saif S."/>
            <person name="Shea T."/>
            <person name="Shenoy N."/>
            <person name="Sisk P."/>
            <person name="Stolte C."/>
            <person name="Sykes S."/>
            <person name="Walk T."/>
            <person name="White J."/>
            <person name="Yandava C."/>
            <person name="Haas B."/>
            <person name="Nusbaum C."/>
            <person name="Birren B."/>
        </authorList>
    </citation>
    <scope>NUCLEOTIDE SEQUENCE [LARGE SCALE GENOMIC DNA]</scope>
    <source>
        <strain evidence="4">R3-111a-1</strain>
    </source>
</reference>